<keyword evidence="2" id="KW-1185">Reference proteome</keyword>
<proteinExistence type="predicted"/>
<evidence type="ECO:0000313" key="2">
    <source>
        <dbReference type="Proteomes" id="UP000488299"/>
    </source>
</evidence>
<name>A0A7J5U2W8_9BACT</name>
<protein>
    <recommendedName>
        <fullName evidence="3">VWA domain-containing protein</fullName>
    </recommendedName>
</protein>
<dbReference type="AlphaFoldDB" id="A0A7J5U2W8"/>
<evidence type="ECO:0008006" key="3">
    <source>
        <dbReference type="Google" id="ProtNLM"/>
    </source>
</evidence>
<reference evidence="1 2" key="1">
    <citation type="submission" date="2019-10" db="EMBL/GenBank/DDBJ databases">
        <title>Rudanella paleaurantiibacter sp. nov., isolated from sludge.</title>
        <authorList>
            <person name="Xu S.Q."/>
        </authorList>
    </citation>
    <scope>NUCLEOTIDE SEQUENCE [LARGE SCALE GENOMIC DNA]</scope>
    <source>
        <strain evidence="1 2">HX-22-17</strain>
    </source>
</reference>
<accession>A0A7J5U2W8</accession>
<evidence type="ECO:0000313" key="1">
    <source>
        <dbReference type="EMBL" id="KAB7732036.1"/>
    </source>
</evidence>
<dbReference type="RefSeq" id="WP_152123611.1">
    <property type="nucleotide sequence ID" value="NZ_WELI01000002.1"/>
</dbReference>
<dbReference type="Proteomes" id="UP000488299">
    <property type="component" value="Unassembled WGS sequence"/>
</dbReference>
<comment type="caution">
    <text evidence="1">The sequence shown here is derived from an EMBL/GenBank/DDBJ whole genome shotgun (WGS) entry which is preliminary data.</text>
</comment>
<gene>
    <name evidence="1" type="ORF">F5984_07420</name>
</gene>
<dbReference type="EMBL" id="WELI01000002">
    <property type="protein sequence ID" value="KAB7732036.1"/>
    <property type="molecule type" value="Genomic_DNA"/>
</dbReference>
<sequence>MNASLFSVPTYAKRWLLGHGLWLFGGLAGVLSACSSENDKPKADEPMHTLIFMDKSLSLNTNQAYAAQKYGQLLDDIVKNNVRTTGDQITVYYIHENTAKARALSLTVRTEMDDVTNASPTDVEAAQAAFDLALQREKARFRKQLGNKLAQTNEAVSNQRTDILASLSVIADAAADGQLLSVYYFSDMVESMPTRAGSATARDFHKTPPANDGQADEWAKADAKQLGDLALGSPSVRIVLPFEPTASRRVNNPTVTRYWRTLFAQFGADDLEEE</sequence>
<organism evidence="1 2">
    <name type="scientific">Rudanella paleaurantiibacter</name>
    <dbReference type="NCBI Taxonomy" id="2614655"/>
    <lineage>
        <taxon>Bacteria</taxon>
        <taxon>Pseudomonadati</taxon>
        <taxon>Bacteroidota</taxon>
        <taxon>Cytophagia</taxon>
        <taxon>Cytophagales</taxon>
        <taxon>Cytophagaceae</taxon>
        <taxon>Rudanella</taxon>
    </lineage>
</organism>